<name>A0AA39XUX1_9PEZI</name>
<evidence type="ECO:0000313" key="3">
    <source>
        <dbReference type="Proteomes" id="UP001174936"/>
    </source>
</evidence>
<protein>
    <submittedName>
        <fullName evidence="2">Uncharacterized protein</fullName>
    </submittedName>
</protein>
<feature type="compositionally biased region" description="Acidic residues" evidence="1">
    <location>
        <begin position="90"/>
        <end position="123"/>
    </location>
</feature>
<keyword evidence="3" id="KW-1185">Reference proteome</keyword>
<feature type="region of interest" description="Disordered" evidence="1">
    <location>
        <begin position="292"/>
        <end position="362"/>
    </location>
</feature>
<feature type="compositionally biased region" description="Pro residues" evidence="1">
    <location>
        <begin position="304"/>
        <end position="357"/>
    </location>
</feature>
<feature type="compositionally biased region" description="Low complexity" evidence="1">
    <location>
        <begin position="10"/>
        <end position="22"/>
    </location>
</feature>
<dbReference type="InterPro" id="IPR022190">
    <property type="entry name" value="DUF3716"/>
</dbReference>
<evidence type="ECO:0000313" key="2">
    <source>
        <dbReference type="EMBL" id="KAK0640694.1"/>
    </source>
</evidence>
<dbReference type="Proteomes" id="UP001174936">
    <property type="component" value="Unassembled WGS sequence"/>
</dbReference>
<proteinExistence type="predicted"/>
<dbReference type="AlphaFoldDB" id="A0AA39XUX1"/>
<feature type="region of interest" description="Disordered" evidence="1">
    <location>
        <begin position="1"/>
        <end position="39"/>
    </location>
</feature>
<sequence length="418" mass="45636">MPLFEDSSSDPESSSQYSGSSDSEAKEAPSNSVNPASYNSNVAGFITAASYSTGSLTNCSGTKHKLEDDESQQLAKIPRLTSSGFPETYPDGDDGSVYADSDEDGDEDADGDEEYRYEDGDGGYDDQVARQLEQQLGLQLNPPIPQEEIQEPITQLRLRPSFIQQQQAPQPAFPQTALQLFYKVFPHLRISSDCERSYLFKALANRPVKRIPQLRMKRFHVAKIQNAPSYFMQAVGEALPNGQRCDKCRQHGGSYSGVCVVLRDPEGAQYTSGACAGCWYNRNGCTCSIRNINGPRRRPRSPKLAPPPPPAVPKPTPVIPPAPAPAPALPARPVAPPPQPGRYVIVPPPQAAKPAPAPTVALPNSSIDARVKEWEEKYSKLGIQALLDSQRHLLELQDDLTMRLLAMNRVLASRNGGK</sequence>
<feature type="region of interest" description="Disordered" evidence="1">
    <location>
        <begin position="56"/>
        <end position="123"/>
    </location>
</feature>
<accession>A0AA39XUX1</accession>
<reference evidence="2" key="1">
    <citation type="submission" date="2023-06" db="EMBL/GenBank/DDBJ databases">
        <title>Genome-scale phylogeny and comparative genomics of the fungal order Sordariales.</title>
        <authorList>
            <consortium name="Lawrence Berkeley National Laboratory"/>
            <person name="Hensen N."/>
            <person name="Bonometti L."/>
            <person name="Westerberg I."/>
            <person name="Brannstrom I.O."/>
            <person name="Guillou S."/>
            <person name="Cros-Aarteil S."/>
            <person name="Calhoun S."/>
            <person name="Haridas S."/>
            <person name="Kuo A."/>
            <person name="Mondo S."/>
            <person name="Pangilinan J."/>
            <person name="Riley R."/>
            <person name="Labutti K."/>
            <person name="Andreopoulos B."/>
            <person name="Lipzen A."/>
            <person name="Chen C."/>
            <person name="Yanf M."/>
            <person name="Daum C."/>
            <person name="Ng V."/>
            <person name="Clum A."/>
            <person name="Steindorff A."/>
            <person name="Ohm R."/>
            <person name="Martin F."/>
            <person name="Silar P."/>
            <person name="Natvig D."/>
            <person name="Lalanne C."/>
            <person name="Gautier V."/>
            <person name="Ament-Velasquez S.L."/>
            <person name="Kruys A."/>
            <person name="Hutchinson M.I."/>
            <person name="Powell A.J."/>
            <person name="Barry K."/>
            <person name="Miller A.N."/>
            <person name="Grigoriev I.V."/>
            <person name="Debuchy R."/>
            <person name="Gladieux P."/>
            <person name="Thoren M.H."/>
            <person name="Johannesson H."/>
        </authorList>
    </citation>
    <scope>NUCLEOTIDE SEQUENCE</scope>
    <source>
        <strain evidence="2">SMH2532-1</strain>
    </source>
</reference>
<dbReference type="Pfam" id="PF12511">
    <property type="entry name" value="DUF3716"/>
    <property type="match status" value="1"/>
</dbReference>
<organism evidence="2 3">
    <name type="scientific">Cercophora newfieldiana</name>
    <dbReference type="NCBI Taxonomy" id="92897"/>
    <lineage>
        <taxon>Eukaryota</taxon>
        <taxon>Fungi</taxon>
        <taxon>Dikarya</taxon>
        <taxon>Ascomycota</taxon>
        <taxon>Pezizomycotina</taxon>
        <taxon>Sordariomycetes</taxon>
        <taxon>Sordariomycetidae</taxon>
        <taxon>Sordariales</taxon>
        <taxon>Lasiosphaeriaceae</taxon>
        <taxon>Cercophora</taxon>
    </lineage>
</organism>
<comment type="caution">
    <text evidence="2">The sequence shown here is derived from an EMBL/GenBank/DDBJ whole genome shotgun (WGS) entry which is preliminary data.</text>
</comment>
<feature type="compositionally biased region" description="Polar residues" evidence="1">
    <location>
        <begin position="29"/>
        <end position="39"/>
    </location>
</feature>
<dbReference type="EMBL" id="JAULSV010000006">
    <property type="protein sequence ID" value="KAK0640694.1"/>
    <property type="molecule type" value="Genomic_DNA"/>
</dbReference>
<gene>
    <name evidence="2" type="ORF">B0T16DRAFT_393110</name>
</gene>
<evidence type="ECO:0000256" key="1">
    <source>
        <dbReference type="SAM" id="MobiDB-lite"/>
    </source>
</evidence>